<keyword evidence="2" id="KW-1185">Reference proteome</keyword>
<organism evidence="1 2">
    <name type="scientific">Hydnum rufescens UP504</name>
    <dbReference type="NCBI Taxonomy" id="1448309"/>
    <lineage>
        <taxon>Eukaryota</taxon>
        <taxon>Fungi</taxon>
        <taxon>Dikarya</taxon>
        <taxon>Basidiomycota</taxon>
        <taxon>Agaricomycotina</taxon>
        <taxon>Agaricomycetes</taxon>
        <taxon>Cantharellales</taxon>
        <taxon>Hydnaceae</taxon>
        <taxon>Hydnum</taxon>
    </lineage>
</organism>
<dbReference type="EMBL" id="MU129045">
    <property type="protein sequence ID" value="KAF9509011.1"/>
    <property type="molecule type" value="Genomic_DNA"/>
</dbReference>
<dbReference type="OrthoDB" id="1600564at2759"/>
<reference evidence="1" key="1">
    <citation type="journal article" date="2020" name="Nat. Commun.">
        <title>Large-scale genome sequencing of mycorrhizal fungi provides insights into the early evolution of symbiotic traits.</title>
        <authorList>
            <person name="Miyauchi S."/>
            <person name="Kiss E."/>
            <person name="Kuo A."/>
            <person name="Drula E."/>
            <person name="Kohler A."/>
            <person name="Sanchez-Garcia M."/>
            <person name="Morin E."/>
            <person name="Andreopoulos B."/>
            <person name="Barry K.W."/>
            <person name="Bonito G."/>
            <person name="Buee M."/>
            <person name="Carver A."/>
            <person name="Chen C."/>
            <person name="Cichocki N."/>
            <person name="Clum A."/>
            <person name="Culley D."/>
            <person name="Crous P.W."/>
            <person name="Fauchery L."/>
            <person name="Girlanda M."/>
            <person name="Hayes R.D."/>
            <person name="Keri Z."/>
            <person name="LaButti K."/>
            <person name="Lipzen A."/>
            <person name="Lombard V."/>
            <person name="Magnuson J."/>
            <person name="Maillard F."/>
            <person name="Murat C."/>
            <person name="Nolan M."/>
            <person name="Ohm R.A."/>
            <person name="Pangilinan J."/>
            <person name="Pereira M.F."/>
            <person name="Perotto S."/>
            <person name="Peter M."/>
            <person name="Pfister S."/>
            <person name="Riley R."/>
            <person name="Sitrit Y."/>
            <person name="Stielow J.B."/>
            <person name="Szollosi G."/>
            <person name="Zifcakova L."/>
            <person name="Stursova M."/>
            <person name="Spatafora J.W."/>
            <person name="Tedersoo L."/>
            <person name="Vaario L.M."/>
            <person name="Yamada A."/>
            <person name="Yan M."/>
            <person name="Wang P."/>
            <person name="Xu J."/>
            <person name="Bruns T."/>
            <person name="Baldrian P."/>
            <person name="Vilgalys R."/>
            <person name="Dunand C."/>
            <person name="Henrissat B."/>
            <person name="Grigoriev I.V."/>
            <person name="Hibbett D."/>
            <person name="Nagy L.G."/>
            <person name="Martin F.M."/>
        </authorList>
    </citation>
    <scope>NUCLEOTIDE SEQUENCE</scope>
    <source>
        <strain evidence="1">UP504</strain>
    </source>
</reference>
<name>A0A9P6AQC9_9AGAM</name>
<accession>A0A9P6AQC9</accession>
<evidence type="ECO:0000313" key="1">
    <source>
        <dbReference type="EMBL" id="KAF9509011.1"/>
    </source>
</evidence>
<comment type="caution">
    <text evidence="1">The sequence shown here is derived from an EMBL/GenBank/DDBJ whole genome shotgun (WGS) entry which is preliminary data.</text>
</comment>
<protein>
    <submittedName>
        <fullName evidence="1">Uncharacterized protein</fullName>
    </submittedName>
</protein>
<sequence length="92" mass="10174">MSAEFLNQADNPIERDHVDYQRTQSIEARHDLQVQTLEEFKPAFPFATAILDYPSLYGMAKDNVVSAGGRWVDPLPGTRSAATLIVTGGTHK</sequence>
<gene>
    <name evidence="1" type="ORF">BS47DRAFT_1349694</name>
</gene>
<dbReference type="Proteomes" id="UP000886523">
    <property type="component" value="Unassembled WGS sequence"/>
</dbReference>
<proteinExistence type="predicted"/>
<evidence type="ECO:0000313" key="2">
    <source>
        <dbReference type="Proteomes" id="UP000886523"/>
    </source>
</evidence>
<dbReference type="AlphaFoldDB" id="A0A9P6AQC9"/>